<reference evidence="3" key="4">
    <citation type="submission" date="2024-05" db="EMBL/GenBank/DDBJ databases">
        <authorList>
            <person name="Sun Q."/>
            <person name="Zhou Y."/>
        </authorList>
    </citation>
    <scope>NUCLEOTIDE SEQUENCE</scope>
    <source>
        <strain evidence="3">CGMCC 4.5581</strain>
    </source>
</reference>
<feature type="compositionally biased region" description="Low complexity" evidence="1">
    <location>
        <begin position="27"/>
        <end position="40"/>
    </location>
</feature>
<dbReference type="EMBL" id="BMMI01000001">
    <property type="protein sequence ID" value="GGL54187.1"/>
    <property type="molecule type" value="Genomic_DNA"/>
</dbReference>
<gene>
    <name evidence="4" type="ORF">FB380_001801</name>
    <name evidence="3" type="ORF">GCM10011589_07770</name>
</gene>
<dbReference type="Proteomes" id="UP000648663">
    <property type="component" value="Unassembled WGS sequence"/>
</dbReference>
<accession>A0A846LPH9</accession>
<dbReference type="EMBL" id="JAAMPA010000001">
    <property type="protein sequence ID" value="NIH67355.1"/>
    <property type="molecule type" value="Genomic_DNA"/>
</dbReference>
<evidence type="ECO:0000313" key="3">
    <source>
        <dbReference type="EMBL" id="GGL54187.1"/>
    </source>
</evidence>
<dbReference type="AlphaFoldDB" id="A0A846LPH9"/>
<sequence>MRTGAATVAVLTVLLVPACGGGGDAGGSAVTAGPPAGTTTEEPRRSGPELVEAAADALEESGAVRVRGTATGDGEETPVDVFLRGDDLTGTFGLAGRTVEIVRADGEIYARAPAGFYEDQGVPWFVAGQLDDVWVTVPEGQAEELDAVSVAAFAEELRARAGEAREDARAGELAGRPVLVVTGADGTSVRVAAEGEPYPLRIDSAEGDFRLDRFGSDRTVEAPGSALDVGGLVPGG</sequence>
<reference evidence="3" key="1">
    <citation type="journal article" date="2014" name="Int. J. Syst. Evol. Microbiol.">
        <title>Complete genome of a new Firmicutes species belonging to the dominant human colonic microbiota ('Ruminococcus bicirculans') reveals two chromosomes and a selective capacity to utilize plant glucans.</title>
        <authorList>
            <consortium name="NISC Comparative Sequencing Program"/>
            <person name="Wegmann U."/>
            <person name="Louis P."/>
            <person name="Goesmann A."/>
            <person name="Henrissat B."/>
            <person name="Duncan S.H."/>
            <person name="Flint H.J."/>
        </authorList>
    </citation>
    <scope>NUCLEOTIDE SEQUENCE</scope>
    <source>
        <strain evidence="3">CGMCC 4.5581</strain>
    </source>
</reference>
<organism evidence="4 5">
    <name type="scientific">Modestobacter marinus</name>
    <dbReference type="NCBI Taxonomy" id="477641"/>
    <lineage>
        <taxon>Bacteria</taxon>
        <taxon>Bacillati</taxon>
        <taxon>Actinomycetota</taxon>
        <taxon>Actinomycetes</taxon>
        <taxon>Geodermatophilales</taxon>
        <taxon>Geodermatophilaceae</taxon>
        <taxon>Modestobacter</taxon>
    </lineage>
</organism>
<reference evidence="6" key="2">
    <citation type="journal article" date="2019" name="Int. J. Syst. Evol. Microbiol.">
        <title>The Global Catalogue of Microorganisms (GCM) 10K type strain sequencing project: providing services to taxonomists for standard genome sequencing and annotation.</title>
        <authorList>
            <consortium name="The Broad Institute Genomics Platform"/>
            <consortium name="The Broad Institute Genome Sequencing Center for Infectious Disease"/>
            <person name="Wu L."/>
            <person name="Ma J."/>
        </authorList>
    </citation>
    <scope>NUCLEOTIDE SEQUENCE [LARGE SCALE GENOMIC DNA]</scope>
    <source>
        <strain evidence="6">CGMCC 4.5581</strain>
    </source>
</reference>
<reference evidence="4 5" key="3">
    <citation type="submission" date="2020-02" db="EMBL/GenBank/DDBJ databases">
        <title>Sequencing the genomes of 1000 actinobacteria strains.</title>
        <authorList>
            <person name="Klenk H.-P."/>
        </authorList>
    </citation>
    <scope>NUCLEOTIDE SEQUENCE [LARGE SCALE GENOMIC DNA]</scope>
    <source>
        <strain evidence="4 5">DSM 45201</strain>
    </source>
</reference>
<feature type="signal peptide" evidence="2">
    <location>
        <begin position="1"/>
        <end position="20"/>
    </location>
</feature>
<feature type="region of interest" description="Disordered" evidence="1">
    <location>
        <begin position="24"/>
        <end position="47"/>
    </location>
</feature>
<dbReference type="RefSeq" id="WP_166754786.1">
    <property type="nucleotide sequence ID" value="NZ_BAABJU010000001.1"/>
</dbReference>
<name>A0A846LPH9_9ACTN</name>
<evidence type="ECO:0000313" key="6">
    <source>
        <dbReference type="Proteomes" id="UP000648663"/>
    </source>
</evidence>
<protein>
    <submittedName>
        <fullName evidence="3">Lipoprotein</fullName>
    </submittedName>
</protein>
<dbReference type="Proteomes" id="UP000552836">
    <property type="component" value="Unassembled WGS sequence"/>
</dbReference>
<keyword evidence="6" id="KW-1185">Reference proteome</keyword>
<evidence type="ECO:0000313" key="4">
    <source>
        <dbReference type="EMBL" id="NIH67355.1"/>
    </source>
</evidence>
<keyword evidence="3" id="KW-0449">Lipoprotein</keyword>
<comment type="caution">
    <text evidence="4">The sequence shown here is derived from an EMBL/GenBank/DDBJ whole genome shotgun (WGS) entry which is preliminary data.</text>
</comment>
<proteinExistence type="predicted"/>
<feature type="chain" id="PRO_5039634395" evidence="2">
    <location>
        <begin position="21"/>
        <end position="236"/>
    </location>
</feature>
<keyword evidence="2" id="KW-0732">Signal</keyword>
<evidence type="ECO:0000256" key="1">
    <source>
        <dbReference type="SAM" id="MobiDB-lite"/>
    </source>
</evidence>
<evidence type="ECO:0000313" key="5">
    <source>
        <dbReference type="Proteomes" id="UP000552836"/>
    </source>
</evidence>
<evidence type="ECO:0000256" key="2">
    <source>
        <dbReference type="SAM" id="SignalP"/>
    </source>
</evidence>